<sequence>MAYENTGYLAFANSLSGLGQNVAAGLDKRWQRQSLSAIAPMLEQGKYGEAGSALIPIDPKMGLALIEKQRQTDEFNKLYPQQPEASVASAPVGQPMNLPGATLNNAIIGQESGGNPNIGTSVDGARGIGQILPATFQRFAKPGERIDSADDNLRVSQRITDTYLQKYGDPARAAVAYFSGEGNVAPPGSPTPWKVDRTDGNGKSVSSYVSDVMGRVQGDGKPVQIAQLGEVTSDASSGLLSSPELRAQYNRARWTILNPNMPDSAKEAAKLDIQNIMTIAREDRSANRPTDSQRNYNLAKQQGYTGSFMDYQAATKGGTTVNVGPNEGEFAKKAAGKLSDRLAAIVDEGDTARNDLALVSQLRDLGGVIQTGGGAAAQAWLANWGIKVGANVGAVEAYQSIVDKLTPSQRVPGSGTTSDRDMATFKGSLPSLIKTPEGNAIVQNVLSSLAQSKIGRAQVAERVLTGEISAKDGVAELRKLPDPFAAMKGGANGQPAPAGNASGNAPASKLAAPPDAELSAVREALGQAKTPQMRDAILQRFRQRGTEMRFNTNGLGL</sequence>
<dbReference type="SUPFAM" id="SSF53955">
    <property type="entry name" value="Lysozyme-like"/>
    <property type="match status" value="1"/>
</dbReference>
<evidence type="ECO:0000313" key="3">
    <source>
        <dbReference type="EMBL" id="CAJ0876582.1"/>
    </source>
</evidence>
<dbReference type="CDD" id="cd00254">
    <property type="entry name" value="LT-like"/>
    <property type="match status" value="1"/>
</dbReference>
<feature type="compositionally biased region" description="Low complexity" evidence="1">
    <location>
        <begin position="493"/>
        <end position="508"/>
    </location>
</feature>
<reference evidence="3" key="1">
    <citation type="submission" date="2023-07" db="EMBL/GenBank/DDBJ databases">
        <authorList>
            <person name="Pelsma A.J. K."/>
        </authorList>
    </citation>
    <scope>NUCLEOTIDE SEQUENCE</scope>
</reference>
<dbReference type="Gene3D" id="1.10.530.10">
    <property type="match status" value="1"/>
</dbReference>
<organism evidence="3">
    <name type="scientific">freshwater sediment metagenome</name>
    <dbReference type="NCBI Taxonomy" id="556182"/>
    <lineage>
        <taxon>unclassified sequences</taxon>
        <taxon>metagenomes</taxon>
        <taxon>ecological metagenomes</taxon>
    </lineage>
</organism>
<dbReference type="InterPro" id="IPR008258">
    <property type="entry name" value="Transglycosylase_SLT_dom_1"/>
</dbReference>
<evidence type="ECO:0000259" key="2">
    <source>
        <dbReference type="Pfam" id="PF01464"/>
    </source>
</evidence>
<dbReference type="InterPro" id="IPR023346">
    <property type="entry name" value="Lysozyme-like_dom_sf"/>
</dbReference>
<accession>A0AA48M3F9</accession>
<dbReference type="EMBL" id="OY288114">
    <property type="protein sequence ID" value="CAJ0876582.1"/>
    <property type="molecule type" value="Genomic_DNA"/>
</dbReference>
<feature type="domain" description="Transglycosylase SLT" evidence="2">
    <location>
        <begin position="106"/>
        <end position="185"/>
    </location>
</feature>
<protein>
    <recommendedName>
        <fullName evidence="2">Transglycosylase SLT domain-containing protein</fullName>
    </recommendedName>
</protein>
<evidence type="ECO:0000256" key="1">
    <source>
        <dbReference type="SAM" id="MobiDB-lite"/>
    </source>
</evidence>
<name>A0AA48M3F9_9ZZZZ</name>
<feature type="region of interest" description="Disordered" evidence="1">
    <location>
        <begin position="485"/>
        <end position="514"/>
    </location>
</feature>
<proteinExistence type="predicted"/>
<gene>
    <name evidence="3" type="ORF">AMST5_02799</name>
</gene>
<dbReference type="Pfam" id="PF01464">
    <property type="entry name" value="SLT"/>
    <property type="match status" value="1"/>
</dbReference>
<dbReference type="AlphaFoldDB" id="A0AA48M3F9"/>